<evidence type="ECO:0000313" key="2">
    <source>
        <dbReference type="Proteomes" id="UP000324222"/>
    </source>
</evidence>
<keyword evidence="2" id="KW-1185">Reference proteome</keyword>
<name>A0A5B7FIB4_PORTR</name>
<organism evidence="1 2">
    <name type="scientific">Portunus trituberculatus</name>
    <name type="common">Swimming crab</name>
    <name type="synonym">Neptunus trituberculatus</name>
    <dbReference type="NCBI Taxonomy" id="210409"/>
    <lineage>
        <taxon>Eukaryota</taxon>
        <taxon>Metazoa</taxon>
        <taxon>Ecdysozoa</taxon>
        <taxon>Arthropoda</taxon>
        <taxon>Crustacea</taxon>
        <taxon>Multicrustacea</taxon>
        <taxon>Malacostraca</taxon>
        <taxon>Eumalacostraca</taxon>
        <taxon>Eucarida</taxon>
        <taxon>Decapoda</taxon>
        <taxon>Pleocyemata</taxon>
        <taxon>Brachyura</taxon>
        <taxon>Eubrachyura</taxon>
        <taxon>Portunoidea</taxon>
        <taxon>Portunidae</taxon>
        <taxon>Portuninae</taxon>
        <taxon>Portunus</taxon>
    </lineage>
</organism>
<sequence length="59" mass="6998">MWREDGREKRKGLQTVPIGLDGWLCSSEDKDHFKKLSDDAYIIYQEPYFPYKCTSHESV</sequence>
<dbReference type="AlphaFoldDB" id="A0A5B7FIB4"/>
<accession>A0A5B7FIB4</accession>
<reference evidence="1 2" key="1">
    <citation type="submission" date="2019-05" db="EMBL/GenBank/DDBJ databases">
        <title>Another draft genome of Portunus trituberculatus and its Hox gene families provides insights of decapod evolution.</title>
        <authorList>
            <person name="Jeong J.-H."/>
            <person name="Song I."/>
            <person name="Kim S."/>
            <person name="Choi T."/>
            <person name="Kim D."/>
            <person name="Ryu S."/>
            <person name="Kim W."/>
        </authorList>
    </citation>
    <scope>NUCLEOTIDE SEQUENCE [LARGE SCALE GENOMIC DNA]</scope>
    <source>
        <tissue evidence="1">Muscle</tissue>
    </source>
</reference>
<comment type="caution">
    <text evidence="1">The sequence shown here is derived from an EMBL/GenBank/DDBJ whole genome shotgun (WGS) entry which is preliminary data.</text>
</comment>
<dbReference type="Proteomes" id="UP000324222">
    <property type="component" value="Unassembled WGS sequence"/>
</dbReference>
<proteinExistence type="predicted"/>
<dbReference type="EMBL" id="VSRR010007519">
    <property type="protein sequence ID" value="MPC47051.1"/>
    <property type="molecule type" value="Genomic_DNA"/>
</dbReference>
<evidence type="ECO:0000313" key="1">
    <source>
        <dbReference type="EMBL" id="MPC47051.1"/>
    </source>
</evidence>
<gene>
    <name evidence="1" type="ORF">E2C01_040785</name>
</gene>
<protein>
    <submittedName>
        <fullName evidence="1">Uncharacterized protein</fullName>
    </submittedName>
</protein>